<keyword evidence="4" id="KW-1185">Reference proteome</keyword>
<evidence type="ECO:0000313" key="3">
    <source>
        <dbReference type="EMBL" id="ETS86721.1"/>
    </source>
</evidence>
<feature type="region of interest" description="Disordered" evidence="1">
    <location>
        <begin position="293"/>
        <end position="443"/>
    </location>
</feature>
<feature type="compositionally biased region" description="Polar residues" evidence="1">
    <location>
        <begin position="428"/>
        <end position="443"/>
    </location>
</feature>
<organism evidence="3 4">
    <name type="scientific">Pestalotiopsis fici (strain W106-1 / CGMCC3.15140)</name>
    <dbReference type="NCBI Taxonomy" id="1229662"/>
    <lineage>
        <taxon>Eukaryota</taxon>
        <taxon>Fungi</taxon>
        <taxon>Dikarya</taxon>
        <taxon>Ascomycota</taxon>
        <taxon>Pezizomycotina</taxon>
        <taxon>Sordariomycetes</taxon>
        <taxon>Xylariomycetidae</taxon>
        <taxon>Amphisphaeriales</taxon>
        <taxon>Sporocadaceae</taxon>
        <taxon>Pestalotiopsis</taxon>
    </lineage>
</organism>
<feature type="signal peptide" evidence="2">
    <location>
        <begin position="1"/>
        <end position="23"/>
    </location>
</feature>
<feature type="chain" id="PRO_5004836329" description="Signal peptide-containing protein" evidence="2">
    <location>
        <begin position="24"/>
        <end position="443"/>
    </location>
</feature>
<dbReference type="eggNOG" id="ENOG502SM8K">
    <property type="taxonomic scope" value="Eukaryota"/>
</dbReference>
<feature type="region of interest" description="Disordered" evidence="1">
    <location>
        <begin position="231"/>
        <end position="266"/>
    </location>
</feature>
<dbReference type="HOGENOM" id="CLU_036638_1_0_1"/>
<evidence type="ECO:0008006" key="5">
    <source>
        <dbReference type="Google" id="ProtNLM"/>
    </source>
</evidence>
<feature type="compositionally biased region" description="Low complexity" evidence="1">
    <location>
        <begin position="75"/>
        <end position="87"/>
    </location>
</feature>
<feature type="region of interest" description="Disordered" evidence="1">
    <location>
        <begin position="109"/>
        <end position="128"/>
    </location>
</feature>
<dbReference type="EMBL" id="KI912109">
    <property type="protein sequence ID" value="ETS86721.1"/>
    <property type="molecule type" value="Genomic_DNA"/>
</dbReference>
<proteinExistence type="predicted"/>
<reference evidence="4" key="1">
    <citation type="journal article" date="2015" name="BMC Genomics">
        <title>Genomic and transcriptomic analysis of the endophytic fungus Pestalotiopsis fici reveals its lifestyle and high potential for synthesis of natural products.</title>
        <authorList>
            <person name="Wang X."/>
            <person name="Zhang X."/>
            <person name="Liu L."/>
            <person name="Xiang M."/>
            <person name="Wang W."/>
            <person name="Sun X."/>
            <person name="Che Y."/>
            <person name="Guo L."/>
            <person name="Liu G."/>
            <person name="Guo L."/>
            <person name="Wang C."/>
            <person name="Yin W.B."/>
            <person name="Stadler M."/>
            <person name="Zhang X."/>
            <person name="Liu X."/>
        </authorList>
    </citation>
    <scope>NUCLEOTIDE SEQUENCE [LARGE SCALE GENOMIC DNA]</scope>
    <source>
        <strain evidence="4">W106-1 / CGMCC3.15140</strain>
    </source>
</reference>
<dbReference type="OMA" id="RHGYQRE"/>
<evidence type="ECO:0000256" key="1">
    <source>
        <dbReference type="SAM" id="MobiDB-lite"/>
    </source>
</evidence>
<feature type="compositionally biased region" description="Basic and acidic residues" evidence="1">
    <location>
        <begin position="33"/>
        <end position="43"/>
    </location>
</feature>
<name>W3XNA1_PESFW</name>
<dbReference type="InParanoid" id="W3XNA1"/>
<protein>
    <recommendedName>
        <fullName evidence="5">Signal peptide-containing protein</fullName>
    </recommendedName>
</protein>
<dbReference type="AlphaFoldDB" id="W3XNA1"/>
<dbReference type="GeneID" id="19265562"/>
<dbReference type="Proteomes" id="UP000030651">
    <property type="component" value="Unassembled WGS sequence"/>
</dbReference>
<feature type="compositionally biased region" description="Basic and acidic residues" evidence="1">
    <location>
        <begin position="413"/>
        <end position="427"/>
    </location>
</feature>
<sequence>MSFLVAVQSAIFYICACTPCAQAREHRQSKKQAIKDREEKQRIQAENPHLYQQPDPFNTNPYWNEEIMMGPSLPSKKSTQTSKNTSQRALNSAGRDSRSTTDSSIAVGMTHIGSSPTVVPEDTDSTLSKTWSDDWNKKRYQREDEELWGRGEFSQAGHRLMDAIKHAGTSAGRMLDALEALAKEPKEVTDADRVDFYAPARHPPVNDYHPPIVSQRPKNKNAAKWMLQPPPSAKVMEGKVPVSRSASQASRRTVASNGPPLGRQVQEKMIDAKLRSGELPTEIELILASRTISNQRRNTSSSRGALSQRSARSRSLSLESSDLSDELMKQKRRSRVRTPVTPDIDSSDDEEFYRGSPISDRQSTRAARRPKLQTIKSSRPSSEKASPTRKSTLKGNRPARVGSPYRNVSDLASHPEDANKAGTEELSRTATIQPISTTPGPAA</sequence>
<dbReference type="KEGG" id="pfy:PFICI_00549"/>
<feature type="compositionally biased region" description="Polar residues" evidence="1">
    <location>
        <begin position="244"/>
        <end position="256"/>
    </location>
</feature>
<evidence type="ECO:0000313" key="4">
    <source>
        <dbReference type="Proteomes" id="UP000030651"/>
    </source>
</evidence>
<feature type="compositionally biased region" description="Polar residues" evidence="1">
    <location>
        <begin position="374"/>
        <end position="394"/>
    </location>
</feature>
<keyword evidence="2" id="KW-0732">Signal</keyword>
<gene>
    <name evidence="3" type="ORF">PFICI_00549</name>
</gene>
<feature type="region of interest" description="Disordered" evidence="1">
    <location>
        <begin position="29"/>
        <end position="102"/>
    </location>
</feature>
<accession>W3XNA1</accession>
<evidence type="ECO:0000256" key="2">
    <source>
        <dbReference type="SAM" id="SignalP"/>
    </source>
</evidence>
<dbReference type="OrthoDB" id="506431at2759"/>
<dbReference type="RefSeq" id="XP_007827321.1">
    <property type="nucleotide sequence ID" value="XM_007829130.1"/>
</dbReference>
<feature type="compositionally biased region" description="Low complexity" evidence="1">
    <location>
        <begin position="300"/>
        <end position="321"/>
    </location>
</feature>